<comment type="caution">
    <text evidence="1">The sequence shown here is derived from an EMBL/GenBank/DDBJ whole genome shotgun (WGS) entry which is preliminary data.</text>
</comment>
<dbReference type="RefSeq" id="WP_167806460.1">
    <property type="nucleotide sequence ID" value="NZ_JAAVMB010000003.1"/>
</dbReference>
<dbReference type="Proteomes" id="UP000521358">
    <property type="component" value="Unassembled WGS sequence"/>
</dbReference>
<evidence type="ECO:0000313" key="1">
    <source>
        <dbReference type="EMBL" id="NKC67204.1"/>
    </source>
</evidence>
<protein>
    <recommendedName>
        <fullName evidence="3">Helix-turn-helix protein</fullName>
    </recommendedName>
</protein>
<proteinExistence type="predicted"/>
<gene>
    <name evidence="1" type="ORF">HED35_03815</name>
</gene>
<dbReference type="AlphaFoldDB" id="A0A7X6D7J1"/>
<accession>A0A7X6D7J1</accession>
<evidence type="ECO:0000313" key="2">
    <source>
        <dbReference type="Proteomes" id="UP000521358"/>
    </source>
</evidence>
<name>A0A7X6D7J1_9ENTE</name>
<dbReference type="EMBL" id="JAAVMB010000003">
    <property type="protein sequence ID" value="NKC67204.1"/>
    <property type="molecule type" value="Genomic_DNA"/>
</dbReference>
<evidence type="ECO:0008006" key="3">
    <source>
        <dbReference type="Google" id="ProtNLM"/>
    </source>
</evidence>
<reference evidence="1 2" key="1">
    <citation type="submission" date="2020-03" db="EMBL/GenBank/DDBJ databases">
        <title>Bacterial samples isolated from urine from healthy bovine heifers (Gyr breed).</title>
        <authorList>
            <person name="Giannattasio-Ferraz S."/>
            <person name="Maskeri L."/>
            <person name="Penido A."/>
            <person name="Barbosa-Stancioli E.F."/>
            <person name="Putonti C."/>
        </authorList>
    </citation>
    <scope>NUCLEOTIDE SEQUENCE [LARGE SCALE GENOMIC DNA]</scope>
    <source>
        <strain evidence="1 2">UFMG-H7</strain>
    </source>
</reference>
<sequence length="62" mass="7356">MSDVIILDDGYKYFWKKEQIEEIKTLYLEGYYASQIASALKESVEDITLVLIHLLFKRQIEL</sequence>
<organism evidence="1 2">
    <name type="scientific">Vagococcus fluvialis</name>
    <dbReference type="NCBI Taxonomy" id="2738"/>
    <lineage>
        <taxon>Bacteria</taxon>
        <taxon>Bacillati</taxon>
        <taxon>Bacillota</taxon>
        <taxon>Bacilli</taxon>
        <taxon>Lactobacillales</taxon>
        <taxon>Enterococcaceae</taxon>
        <taxon>Vagococcus</taxon>
    </lineage>
</organism>